<proteinExistence type="predicted"/>
<keyword evidence="3" id="KW-1185">Reference proteome</keyword>
<feature type="region of interest" description="Disordered" evidence="1">
    <location>
        <begin position="1"/>
        <end position="29"/>
    </location>
</feature>
<reference evidence="2" key="1">
    <citation type="submission" date="2021-03" db="EMBL/GenBank/DDBJ databases">
        <title>Draft genome sequence of rust myrtle Austropuccinia psidii MF-1, a brazilian biotype.</title>
        <authorList>
            <person name="Quecine M.C."/>
            <person name="Pachon D.M.R."/>
            <person name="Bonatelli M.L."/>
            <person name="Correr F.H."/>
            <person name="Franceschini L.M."/>
            <person name="Leite T.F."/>
            <person name="Margarido G.R.A."/>
            <person name="Almeida C.A."/>
            <person name="Ferrarezi J.A."/>
            <person name="Labate C.A."/>
        </authorList>
    </citation>
    <scope>NUCLEOTIDE SEQUENCE</scope>
    <source>
        <strain evidence="2">MF-1</strain>
    </source>
</reference>
<feature type="compositionally biased region" description="Polar residues" evidence="1">
    <location>
        <begin position="1"/>
        <end position="24"/>
    </location>
</feature>
<name>A0A9Q3C7X2_9BASI</name>
<dbReference type="AlphaFoldDB" id="A0A9Q3C7X2"/>
<dbReference type="Proteomes" id="UP000765509">
    <property type="component" value="Unassembled WGS sequence"/>
</dbReference>
<evidence type="ECO:0000313" key="3">
    <source>
        <dbReference type="Proteomes" id="UP000765509"/>
    </source>
</evidence>
<dbReference type="EMBL" id="AVOT02005351">
    <property type="protein sequence ID" value="MBW0478849.1"/>
    <property type="molecule type" value="Genomic_DNA"/>
</dbReference>
<evidence type="ECO:0000256" key="1">
    <source>
        <dbReference type="SAM" id="MobiDB-lite"/>
    </source>
</evidence>
<accession>A0A9Q3C7X2</accession>
<sequence>MHQTTKISTELNQLPASSPESGSAISDMGKSTELEIEVESLAHENHEDPLVLSECEHKLIFNILNLSKPDEFFIGFISDQPSSSQEPNLKIYKKENNVKTCTPTEDSGKDEVIFSGKVEIISNEKFVSKITQKILRLEKIQNGINIPDYVHQNIGKAKSLLKMDLNCKAISNCIKN</sequence>
<protein>
    <submittedName>
        <fullName evidence="2">Uncharacterized protein</fullName>
    </submittedName>
</protein>
<gene>
    <name evidence="2" type="ORF">O181_018564</name>
</gene>
<organism evidence="2 3">
    <name type="scientific">Austropuccinia psidii MF-1</name>
    <dbReference type="NCBI Taxonomy" id="1389203"/>
    <lineage>
        <taxon>Eukaryota</taxon>
        <taxon>Fungi</taxon>
        <taxon>Dikarya</taxon>
        <taxon>Basidiomycota</taxon>
        <taxon>Pucciniomycotina</taxon>
        <taxon>Pucciniomycetes</taxon>
        <taxon>Pucciniales</taxon>
        <taxon>Sphaerophragmiaceae</taxon>
        <taxon>Austropuccinia</taxon>
    </lineage>
</organism>
<comment type="caution">
    <text evidence="2">The sequence shown here is derived from an EMBL/GenBank/DDBJ whole genome shotgun (WGS) entry which is preliminary data.</text>
</comment>
<evidence type="ECO:0000313" key="2">
    <source>
        <dbReference type="EMBL" id="MBW0478849.1"/>
    </source>
</evidence>